<evidence type="ECO:0000256" key="1">
    <source>
        <dbReference type="SAM" id="SignalP"/>
    </source>
</evidence>
<proteinExistence type="predicted"/>
<name>A0A154QJC3_9GAMM</name>
<dbReference type="InterPro" id="IPR011044">
    <property type="entry name" value="Quino_amine_DH_bsu"/>
</dbReference>
<dbReference type="PANTHER" id="PTHR31270:SF1">
    <property type="entry name" value="GLUTAMINYL-PEPTIDE CYCLOTRANSFERASE"/>
    <property type="match status" value="1"/>
</dbReference>
<dbReference type="EMBL" id="LVJS01000030">
    <property type="protein sequence ID" value="KZC24268.1"/>
    <property type="molecule type" value="Genomic_DNA"/>
</dbReference>
<feature type="signal peptide" evidence="1">
    <location>
        <begin position="1"/>
        <end position="22"/>
    </location>
</feature>
<dbReference type="SUPFAM" id="SSF50969">
    <property type="entry name" value="YVTN repeat-like/Quinoprotein amine dehydrogenase"/>
    <property type="match status" value="1"/>
</dbReference>
<comment type="caution">
    <text evidence="2">The sequence shown here is derived from an EMBL/GenBank/DDBJ whole genome shotgun (WGS) entry which is preliminary data.</text>
</comment>
<keyword evidence="3" id="KW-1185">Reference proteome</keyword>
<feature type="chain" id="PRO_5007599976" evidence="1">
    <location>
        <begin position="23"/>
        <end position="259"/>
    </location>
</feature>
<dbReference type="AlphaFoldDB" id="A0A154QJC3"/>
<dbReference type="InterPro" id="IPR007788">
    <property type="entry name" value="QCT"/>
</dbReference>
<gene>
    <name evidence="2" type="ORF">RHOFW104T7_09250</name>
</gene>
<organism evidence="2 3">
    <name type="scientific">Rhodanobacter thiooxydans</name>
    <dbReference type="NCBI Taxonomy" id="416169"/>
    <lineage>
        <taxon>Bacteria</taxon>
        <taxon>Pseudomonadati</taxon>
        <taxon>Pseudomonadota</taxon>
        <taxon>Gammaproteobacteria</taxon>
        <taxon>Lysobacterales</taxon>
        <taxon>Rhodanobacteraceae</taxon>
        <taxon>Rhodanobacter</taxon>
    </lineage>
</organism>
<evidence type="ECO:0000313" key="3">
    <source>
        <dbReference type="Proteomes" id="UP000076131"/>
    </source>
</evidence>
<keyword evidence="2" id="KW-0808">Transferase</keyword>
<dbReference type="eggNOG" id="COG3823">
    <property type="taxonomic scope" value="Bacteria"/>
</dbReference>
<dbReference type="InterPro" id="IPR015943">
    <property type="entry name" value="WD40/YVTN_repeat-like_dom_sf"/>
</dbReference>
<keyword evidence="1" id="KW-0732">Signal</keyword>
<sequence>MPRWSIRLLAFALLACMTAAHAAEIPVYGYRVVHAYPHDTGAYTEGLFYKDGYLYESTGQVGASTVRKVALETGEVVQRHRLPKQYFGEGIVDWKDRLVQLTWQSGTGFVYDLASFTPQRNFRYEGEGWALTRDGTHLYMSDGTPVLRVLDPETLEVVHRIHVTADGEPVRNLNELEWVDGEIYANVWLTDRIARIDPASGQVTGWIDLTGLFDISRLPDPGDDVLNGIAWDAARKRLFVTGKCWPQLFEIELVKRPAR</sequence>
<dbReference type="GO" id="GO:0016603">
    <property type="term" value="F:glutaminyl-peptide cyclotransferase activity"/>
    <property type="evidence" value="ECO:0007669"/>
    <property type="project" value="InterPro"/>
</dbReference>
<dbReference type="STRING" id="416169.RHOFW104T7_09250"/>
<accession>A0A154QJC3</accession>
<dbReference type="Proteomes" id="UP000076131">
    <property type="component" value="Unassembled WGS sequence"/>
</dbReference>
<reference evidence="2 3" key="1">
    <citation type="journal article" date="2016" name="MBio">
        <title>Lateral Gene Transfer in a Heavy Metal-Contaminated-Groundwater Microbial Community.</title>
        <authorList>
            <person name="Hemme C.L."/>
            <person name="Green S.J."/>
            <person name="Rishishwar L."/>
            <person name="Prakash O."/>
            <person name="Pettenato A."/>
            <person name="Chakraborty R."/>
            <person name="Deutschbauer A.M."/>
            <person name="Van Nostrand J.D."/>
            <person name="Wu L."/>
            <person name="He Z."/>
            <person name="Jordan I.K."/>
            <person name="Hazen T.C."/>
            <person name="Arkin A.P."/>
            <person name="Kostka J.E."/>
            <person name="Zhou J."/>
        </authorList>
    </citation>
    <scope>NUCLEOTIDE SEQUENCE [LARGE SCALE GENOMIC DNA]</scope>
    <source>
        <strain evidence="2 3">FW104-T7</strain>
    </source>
</reference>
<dbReference type="RefSeq" id="WP_008436972.1">
    <property type="nucleotide sequence ID" value="NZ_LVJS01000030.1"/>
</dbReference>
<protein>
    <submittedName>
        <fullName evidence="2">Glutamine cyclotransferase</fullName>
    </submittedName>
</protein>
<dbReference type="Pfam" id="PF05096">
    <property type="entry name" value="Glu_cyclase_2"/>
    <property type="match status" value="1"/>
</dbReference>
<dbReference type="PANTHER" id="PTHR31270">
    <property type="entry name" value="GLUTAMINYL-PEPTIDE CYCLOTRANSFERASE"/>
    <property type="match status" value="1"/>
</dbReference>
<evidence type="ECO:0000313" key="2">
    <source>
        <dbReference type="EMBL" id="KZC24268.1"/>
    </source>
</evidence>
<dbReference type="Gene3D" id="2.130.10.10">
    <property type="entry name" value="YVTN repeat-like/Quinoprotein amine dehydrogenase"/>
    <property type="match status" value="1"/>
</dbReference>